<sequence length="247" mass="28049">KEREQYFEIQDLKAQLQDRGIAISELKKLIEKLKGKSMNTKFEKSSIIRQPNAFESQRPSVLGKPTTFLNSFIRKDFSKSTSVTKNNVSNDFSKPVTAQNLPINKKSCLKNTNVLAPGMYKIHTDHTQARTSKFPQDFKKTNKRVSFSKGVIPTTSVSRLQLKSNLQGDRVLRCNSRGKKLEVEEHRRNVKLSKNKIYVPAFNDSLNVKTVNVKFVFAMCAKCVMIDKHELCVPKSVAKPIKKTVAS</sequence>
<accession>A0A699SBG7</accession>
<dbReference type="EMBL" id="BKCJ011151412">
    <property type="protein sequence ID" value="GFC94914.1"/>
    <property type="molecule type" value="Genomic_DNA"/>
</dbReference>
<proteinExistence type="predicted"/>
<evidence type="ECO:0000313" key="1">
    <source>
        <dbReference type="EMBL" id="GFC94914.1"/>
    </source>
</evidence>
<feature type="non-terminal residue" evidence="1">
    <location>
        <position position="247"/>
    </location>
</feature>
<gene>
    <name evidence="1" type="ORF">Tci_866884</name>
</gene>
<comment type="caution">
    <text evidence="1">The sequence shown here is derived from an EMBL/GenBank/DDBJ whole genome shotgun (WGS) entry which is preliminary data.</text>
</comment>
<protein>
    <submittedName>
        <fullName evidence="1">Uncharacterized protein</fullName>
    </submittedName>
</protein>
<reference evidence="1" key="1">
    <citation type="journal article" date="2019" name="Sci. Rep.">
        <title>Draft genome of Tanacetum cinerariifolium, the natural source of mosquito coil.</title>
        <authorList>
            <person name="Yamashiro T."/>
            <person name="Shiraishi A."/>
            <person name="Satake H."/>
            <person name="Nakayama K."/>
        </authorList>
    </citation>
    <scope>NUCLEOTIDE SEQUENCE</scope>
</reference>
<organism evidence="1">
    <name type="scientific">Tanacetum cinerariifolium</name>
    <name type="common">Dalmatian daisy</name>
    <name type="synonym">Chrysanthemum cinerariifolium</name>
    <dbReference type="NCBI Taxonomy" id="118510"/>
    <lineage>
        <taxon>Eukaryota</taxon>
        <taxon>Viridiplantae</taxon>
        <taxon>Streptophyta</taxon>
        <taxon>Embryophyta</taxon>
        <taxon>Tracheophyta</taxon>
        <taxon>Spermatophyta</taxon>
        <taxon>Magnoliopsida</taxon>
        <taxon>eudicotyledons</taxon>
        <taxon>Gunneridae</taxon>
        <taxon>Pentapetalae</taxon>
        <taxon>asterids</taxon>
        <taxon>campanulids</taxon>
        <taxon>Asterales</taxon>
        <taxon>Asteraceae</taxon>
        <taxon>Asteroideae</taxon>
        <taxon>Anthemideae</taxon>
        <taxon>Anthemidinae</taxon>
        <taxon>Tanacetum</taxon>
    </lineage>
</organism>
<feature type="non-terminal residue" evidence="1">
    <location>
        <position position="1"/>
    </location>
</feature>
<name>A0A699SBG7_TANCI</name>
<dbReference type="AlphaFoldDB" id="A0A699SBG7"/>